<dbReference type="InterPro" id="IPR052098">
    <property type="entry name" value="Presynaptic_Scaffold_Bsn/Pclo"/>
</dbReference>
<feature type="coiled-coil region" evidence="1">
    <location>
        <begin position="133"/>
        <end position="170"/>
    </location>
</feature>
<dbReference type="GO" id="GO:0098978">
    <property type="term" value="C:glutamatergic synapse"/>
    <property type="evidence" value="ECO:0007669"/>
    <property type="project" value="TreeGrafter"/>
</dbReference>
<protein>
    <submittedName>
        <fullName evidence="3">Uncharacterized protein</fullName>
    </submittedName>
</protein>
<feature type="compositionally biased region" description="Polar residues" evidence="2">
    <location>
        <begin position="18"/>
        <end position="33"/>
    </location>
</feature>
<feature type="region of interest" description="Disordered" evidence="2">
    <location>
        <begin position="1"/>
        <end position="79"/>
    </location>
</feature>
<feature type="compositionally biased region" description="Polar residues" evidence="2">
    <location>
        <begin position="67"/>
        <end position="79"/>
    </location>
</feature>
<dbReference type="AlphaFoldDB" id="A0AAV2M7N3"/>
<evidence type="ECO:0000313" key="4">
    <source>
        <dbReference type="Proteomes" id="UP001497482"/>
    </source>
</evidence>
<dbReference type="GO" id="GO:0030424">
    <property type="term" value="C:axon"/>
    <property type="evidence" value="ECO:0007669"/>
    <property type="project" value="TreeGrafter"/>
</dbReference>
<accession>A0AAV2M7N3</accession>
<feature type="compositionally biased region" description="Polar residues" evidence="2">
    <location>
        <begin position="1"/>
        <end position="10"/>
    </location>
</feature>
<dbReference type="GO" id="GO:0098982">
    <property type="term" value="C:GABA-ergic synapse"/>
    <property type="evidence" value="ECO:0007669"/>
    <property type="project" value="TreeGrafter"/>
</dbReference>
<dbReference type="Proteomes" id="UP001497482">
    <property type="component" value="Chromosome 6"/>
</dbReference>
<name>A0AAV2M7N3_KNICA</name>
<gene>
    <name evidence="3" type="ORF">KC01_LOCUS36102</name>
</gene>
<dbReference type="GO" id="GO:0098882">
    <property type="term" value="F:structural constituent of presynaptic active zone"/>
    <property type="evidence" value="ECO:0007669"/>
    <property type="project" value="TreeGrafter"/>
</dbReference>
<dbReference type="GO" id="GO:0035418">
    <property type="term" value="P:protein localization to synapse"/>
    <property type="evidence" value="ECO:0007669"/>
    <property type="project" value="TreeGrafter"/>
</dbReference>
<dbReference type="GO" id="GO:1904071">
    <property type="term" value="P:presynaptic active zone assembly"/>
    <property type="evidence" value="ECO:0007669"/>
    <property type="project" value="TreeGrafter"/>
</dbReference>
<proteinExistence type="predicted"/>
<dbReference type="EMBL" id="OZ035828">
    <property type="protein sequence ID" value="CAL1609337.1"/>
    <property type="molecule type" value="Genomic_DNA"/>
</dbReference>
<dbReference type="PANTHER" id="PTHR14113:SF14">
    <property type="entry name" value="PROTEIN BASSOON"/>
    <property type="match status" value="1"/>
</dbReference>
<dbReference type="PANTHER" id="PTHR14113">
    <property type="entry name" value="PICCOLO/BASSOON"/>
    <property type="match status" value="1"/>
</dbReference>
<evidence type="ECO:0000256" key="2">
    <source>
        <dbReference type="SAM" id="MobiDB-lite"/>
    </source>
</evidence>
<keyword evidence="1" id="KW-0175">Coiled coil</keyword>
<organism evidence="3 4">
    <name type="scientific">Knipowitschia caucasica</name>
    <name type="common">Caucasian dwarf goby</name>
    <name type="synonym">Pomatoschistus caucasicus</name>
    <dbReference type="NCBI Taxonomy" id="637954"/>
    <lineage>
        <taxon>Eukaryota</taxon>
        <taxon>Metazoa</taxon>
        <taxon>Chordata</taxon>
        <taxon>Craniata</taxon>
        <taxon>Vertebrata</taxon>
        <taxon>Euteleostomi</taxon>
        <taxon>Actinopterygii</taxon>
        <taxon>Neopterygii</taxon>
        <taxon>Teleostei</taxon>
        <taxon>Neoteleostei</taxon>
        <taxon>Acanthomorphata</taxon>
        <taxon>Gobiaria</taxon>
        <taxon>Gobiiformes</taxon>
        <taxon>Gobioidei</taxon>
        <taxon>Gobiidae</taxon>
        <taxon>Gobiinae</taxon>
        <taxon>Knipowitschia</taxon>
    </lineage>
</organism>
<keyword evidence="4" id="KW-1185">Reference proteome</keyword>
<evidence type="ECO:0000313" key="3">
    <source>
        <dbReference type="EMBL" id="CAL1609337.1"/>
    </source>
</evidence>
<sequence length="334" mass="37904">MLETTFASQEKLNKAHVTPQQKAFTSESPQRHQSLPRPIKSVQRSMSDPKPLSPTLEDPAKNRFSPYHQQALSNSQMAALQQQQNSLMRKVKRTLPSPPPEESPLPIVTPAQMYSSPGISQRVLPRSTQGVTKAGLLNELKAVEQESSKLRKQQAELEEEEKEIDAKLRCLELGITQRKETMVKDRERRELAYLRCMGDARDYMSDSELNNLSRQFSHPFLPMGSKLILIQPQLPNLEHFNPILQLDHHTKISQVIPPVPMVSLPIRQILVCSIATRASILLVNPCLVKAYHIQVVPSNLVTLTNNKLTSLLFINDPDRHPWLISNKNTQQTMK</sequence>
<evidence type="ECO:0000256" key="1">
    <source>
        <dbReference type="SAM" id="Coils"/>
    </source>
</evidence>
<reference evidence="3 4" key="1">
    <citation type="submission" date="2024-04" db="EMBL/GenBank/DDBJ databases">
        <authorList>
            <person name="Waldvogel A.-M."/>
            <person name="Schoenle A."/>
        </authorList>
    </citation>
    <scope>NUCLEOTIDE SEQUENCE [LARGE SCALE GENOMIC DNA]</scope>
</reference>
<dbReference type="GO" id="GO:0048788">
    <property type="term" value="C:cytoskeleton of presynaptic active zone"/>
    <property type="evidence" value="ECO:0007669"/>
    <property type="project" value="TreeGrafter"/>
</dbReference>